<feature type="region of interest" description="Disordered" evidence="1">
    <location>
        <begin position="42"/>
        <end position="69"/>
    </location>
</feature>
<sequence>MASGPRTAERLCDSGTDEQTVALRKKRLRRVSFAEVEITSVHVFERDDYGETPPTDDGSTKNQTPEPENEVLGFFKELADGNDDLGESSFYGGDGEEEDVEDASARKSFLQPTESPGSSIFGSATSNDVDNFFGPVSADFIRPGRLSDSGDSTDNNHEITMDSTAFSMHFRSLVRSESGDLSTPTRVGHGFGEKTPSSLATPSNPGSLMKLTMAKKLPVFTDTVDKSSGGGDTNAMSLVGEDAPSYDYGRLSPDLEAILGKGSKDLQCGSVAGYTSPNFSKRNETPLQPENGKREFDQNDCGDKVLDGVGALDVSAERVILGDGASAAIRGEQNNGFHSPSRNEVLPADISIRQPIQSPNHLTEENTPDQLNQLQGGKCYAGAVSRLSTYADLPDPSPNKTSNDLKLSSLMQLECIKTCQGGTQKDHSSGDRRSNIYAERTDEDRLGSLSAGLVPSLSVKQQNMFNENAKSVSTLSLFTPSPKQPGAILANECIKSAEIFASVHKTSSRLKDSIKESKFLLSRINSSTPSISVSPLNGDRKNVDNAWTGVPVANLDKHFSVADTIGIREQDAGSMQNVPSGSFRSIVSSENMENASSLVGSKDSILYMTPSRVLKENPAQTMPKPSDFSSPKIKVRHGSDATSITVHERVSSPPTNSAAQKYLLYSEKSGSLPSHLKQQHVQLTNLAAVELVQDADLRGDAASDAQASGITDKLESWFTERRESFSSPLVINRLDEGGYINEPSRIRSPCKEALTESQTLEEENMISSPHAEAVGGKNSKRQIGMQNSNSPDPAQEVQNGSARKRKVEVVQEDSPMSSRIKLDRIVSPYCNSGGLLSNKGNTAFQISCSPVIASDVGGSYMCETRNVEQLKGATDKTSMVSSSPDTHVTNLTNPEARVSFSKGCNGVEMIGGDTTMKHSRDISLELSTLMKDLLSPSVDALNIKSIDMLQDILDYLQKVKMRKMFLSQIQQKNCDQASKKVLERTAEMRNLICKLVFERARVQLMAVKRHKFLKKRQMLSIAVQESQMLKSAEVLCLPLPSIHSKDKVSSEKLVGLRHEFEAIEGKLNTLTEHFRTEYKIGTEATCPMMIGMVNDQLKKRICYRRIYEGIQLYKVQDLENKNGILSIVLNYLDLFSQRLTITAARTPSLLLSTKLNEAKIRKKFPNMDACAAFAYILNAEATTKYVGSRSLAQETRMASSILHNLLDVVKEMQKAMIESINLVGATFSSASVERLDLQLSFVNVNSYAKMNLMLDMTCLKHGVYPSDIIPYRIQVSGTKKTDLELLSAQAKAAVDNLRVGYFRILGLCRCISQVMSSDRSGTD</sequence>
<feature type="region of interest" description="Disordered" evidence="1">
    <location>
        <begin position="757"/>
        <end position="815"/>
    </location>
</feature>
<feature type="domain" description="Knl1 C-terminal RWD" evidence="2">
    <location>
        <begin position="1056"/>
        <end position="1208"/>
    </location>
</feature>
<dbReference type="Proteomes" id="UP001154282">
    <property type="component" value="Unassembled WGS sequence"/>
</dbReference>
<feature type="region of interest" description="Disordered" evidence="1">
    <location>
        <begin position="177"/>
        <end position="205"/>
    </location>
</feature>
<dbReference type="PANTHER" id="PTHR35707:SF1">
    <property type="entry name" value="SPC7 KINETOCHORE PROTEIN DOMAIN-CONTAINING PROTEIN"/>
    <property type="match status" value="1"/>
</dbReference>
<feature type="region of interest" description="Disordered" evidence="1">
    <location>
        <begin position="275"/>
        <end position="299"/>
    </location>
</feature>
<protein>
    <recommendedName>
        <fullName evidence="2">Knl1 C-terminal RWD domain-containing protein</fullName>
    </recommendedName>
</protein>
<keyword evidence="4" id="KW-1185">Reference proteome</keyword>
<feature type="compositionally biased region" description="Polar residues" evidence="1">
    <location>
        <begin position="275"/>
        <end position="288"/>
    </location>
</feature>
<name>A0AAV0R708_9ROSI</name>
<comment type="caution">
    <text evidence="3">The sequence shown here is derived from an EMBL/GenBank/DDBJ whole genome shotgun (WGS) entry which is preliminary data.</text>
</comment>
<feature type="compositionally biased region" description="Polar residues" evidence="1">
    <location>
        <begin position="784"/>
        <end position="801"/>
    </location>
</feature>
<feature type="region of interest" description="Disordered" evidence="1">
    <location>
        <begin position="85"/>
        <end position="104"/>
    </location>
</feature>
<dbReference type="InterPro" id="IPR040850">
    <property type="entry name" value="Knl1_RWD_C"/>
</dbReference>
<feature type="region of interest" description="Disordered" evidence="1">
    <location>
        <begin position="617"/>
        <end position="643"/>
    </location>
</feature>
<evidence type="ECO:0000313" key="4">
    <source>
        <dbReference type="Proteomes" id="UP001154282"/>
    </source>
</evidence>
<dbReference type="Pfam" id="PF18210">
    <property type="entry name" value="Knl1_RWD_C"/>
    <property type="match status" value="1"/>
</dbReference>
<gene>
    <name evidence="3" type="ORF">LITE_LOCUS46279</name>
</gene>
<proteinExistence type="predicted"/>
<dbReference type="PANTHER" id="PTHR35707">
    <property type="entry name" value="OS06G0608100 PROTEIN"/>
    <property type="match status" value="1"/>
</dbReference>
<evidence type="ECO:0000259" key="2">
    <source>
        <dbReference type="Pfam" id="PF18210"/>
    </source>
</evidence>
<dbReference type="EMBL" id="CAMGYJ010000010">
    <property type="protein sequence ID" value="CAI0552138.1"/>
    <property type="molecule type" value="Genomic_DNA"/>
</dbReference>
<feature type="compositionally biased region" description="Polar residues" evidence="1">
    <location>
        <begin position="195"/>
        <end position="205"/>
    </location>
</feature>
<evidence type="ECO:0000256" key="1">
    <source>
        <dbReference type="SAM" id="MobiDB-lite"/>
    </source>
</evidence>
<evidence type="ECO:0000313" key="3">
    <source>
        <dbReference type="EMBL" id="CAI0552138.1"/>
    </source>
</evidence>
<accession>A0AAV0R708</accession>
<reference evidence="3" key="1">
    <citation type="submission" date="2022-08" db="EMBL/GenBank/DDBJ databases">
        <authorList>
            <person name="Gutierrez-Valencia J."/>
        </authorList>
    </citation>
    <scope>NUCLEOTIDE SEQUENCE</scope>
</reference>
<organism evidence="3 4">
    <name type="scientific">Linum tenue</name>
    <dbReference type="NCBI Taxonomy" id="586396"/>
    <lineage>
        <taxon>Eukaryota</taxon>
        <taxon>Viridiplantae</taxon>
        <taxon>Streptophyta</taxon>
        <taxon>Embryophyta</taxon>
        <taxon>Tracheophyta</taxon>
        <taxon>Spermatophyta</taxon>
        <taxon>Magnoliopsida</taxon>
        <taxon>eudicotyledons</taxon>
        <taxon>Gunneridae</taxon>
        <taxon>Pentapetalae</taxon>
        <taxon>rosids</taxon>
        <taxon>fabids</taxon>
        <taxon>Malpighiales</taxon>
        <taxon>Linaceae</taxon>
        <taxon>Linum</taxon>
    </lineage>
</organism>